<keyword evidence="12" id="KW-0807">Transducer</keyword>
<dbReference type="GO" id="GO:0005886">
    <property type="term" value="C:plasma membrane"/>
    <property type="evidence" value="ECO:0007669"/>
    <property type="project" value="UniProtKB-SubCell"/>
</dbReference>
<proteinExistence type="inferred from homology"/>
<keyword evidence="7 14" id="KW-0812">Transmembrane</keyword>
<keyword evidence="13" id="KW-0175">Coiled coil</keyword>
<comment type="catalytic activity">
    <reaction evidence="1">
        <text>ATP + protein L-histidine = ADP + protein N-phospho-L-histidine.</text>
        <dbReference type="EC" id="2.7.13.3"/>
    </reaction>
</comment>
<dbReference type="CDD" id="cd12912">
    <property type="entry name" value="PDC2_MCP_like"/>
    <property type="match status" value="1"/>
</dbReference>
<evidence type="ECO:0000256" key="7">
    <source>
        <dbReference type="ARBA" id="ARBA00022692"/>
    </source>
</evidence>
<evidence type="ECO:0000256" key="12">
    <source>
        <dbReference type="PROSITE-ProRule" id="PRU00284"/>
    </source>
</evidence>
<dbReference type="InterPro" id="IPR003660">
    <property type="entry name" value="HAMP_dom"/>
</dbReference>
<keyword evidence="6" id="KW-0808">Transferase</keyword>
<feature type="domain" description="Methyl-accepting transducer" evidence="15">
    <location>
        <begin position="406"/>
        <end position="662"/>
    </location>
</feature>
<dbReference type="OrthoDB" id="243053at2"/>
<keyword evidence="9 14" id="KW-1133">Transmembrane helix</keyword>
<dbReference type="Gene3D" id="3.30.450.20">
    <property type="entry name" value="PAS domain"/>
    <property type="match status" value="1"/>
</dbReference>
<comment type="similarity">
    <text evidence="11">Belongs to the methyl-accepting chemotaxis (MCP) protein family.</text>
</comment>
<protein>
    <recommendedName>
        <fullName evidence="3">histidine kinase</fullName>
        <ecNumber evidence="3">2.7.13.3</ecNumber>
    </recommendedName>
</protein>
<keyword evidence="4" id="KW-1003">Cell membrane</keyword>
<dbReference type="InterPro" id="IPR029151">
    <property type="entry name" value="Sensor-like_sf"/>
</dbReference>
<evidence type="ECO:0000256" key="8">
    <source>
        <dbReference type="ARBA" id="ARBA00022777"/>
    </source>
</evidence>
<evidence type="ECO:0000256" key="9">
    <source>
        <dbReference type="ARBA" id="ARBA00022989"/>
    </source>
</evidence>
<evidence type="ECO:0000256" key="10">
    <source>
        <dbReference type="ARBA" id="ARBA00023136"/>
    </source>
</evidence>
<dbReference type="EC" id="2.7.13.3" evidence="3"/>
<dbReference type="CDD" id="cd06225">
    <property type="entry name" value="HAMP"/>
    <property type="match status" value="1"/>
</dbReference>
<dbReference type="GO" id="GO:0000155">
    <property type="term" value="F:phosphorelay sensor kinase activity"/>
    <property type="evidence" value="ECO:0007669"/>
    <property type="project" value="TreeGrafter"/>
</dbReference>
<evidence type="ECO:0000256" key="14">
    <source>
        <dbReference type="SAM" id="Phobius"/>
    </source>
</evidence>
<evidence type="ECO:0000256" key="6">
    <source>
        <dbReference type="ARBA" id="ARBA00022679"/>
    </source>
</evidence>
<dbReference type="PANTHER" id="PTHR45528">
    <property type="entry name" value="SENSOR HISTIDINE KINASE CPXA"/>
    <property type="match status" value="1"/>
</dbReference>
<dbReference type="PROSITE" id="PS50111">
    <property type="entry name" value="CHEMOTAXIS_TRANSDUC_2"/>
    <property type="match status" value="1"/>
</dbReference>
<keyword evidence="18" id="KW-1185">Reference proteome</keyword>
<dbReference type="InterPro" id="IPR004089">
    <property type="entry name" value="MCPsignal_dom"/>
</dbReference>
<feature type="coiled-coil region" evidence="13">
    <location>
        <begin position="547"/>
        <end position="581"/>
    </location>
</feature>
<keyword evidence="10 14" id="KW-0472">Membrane</keyword>
<evidence type="ECO:0000256" key="3">
    <source>
        <dbReference type="ARBA" id="ARBA00012438"/>
    </source>
</evidence>
<dbReference type="EMBL" id="QTTN01000021">
    <property type="protein sequence ID" value="REE80203.1"/>
    <property type="molecule type" value="Genomic_DNA"/>
</dbReference>
<sequence length="677" mass="74175">MHSLKSKFILIAVTLVLVPLLITNLFQYVIVTREYASTIEEKNQAVASSIASSVSFYIDGAFDVVSEIADEPAVTSFDRQVQRSILERAVQRNPEFDLLYIQGNDGMQTARSEGVVANRKDRWWFKQLQASQTSFVSKSYYSLFTKQPITSIFVPIADGKGTIIGSIGADIQMNELQEVVERNSFGKGSYSFIIDGEGVIVAHPNKQYVQEMYNLKQLTKTVWLKGKNGQELTDEQGNELTEEQSIDLSPELSILAKRALKGETGTGSYADSSKERFVAAFKPVKLPGSSERWAVISVQDEQKAYAFVYDIQKKVLWLSLVLAVSASLAIWFSSSLLIHPILGLVRFMEKAAHGDLTHRSQYKSKDEIGQLTASYNEMMDRIGSSLKDIKAAFSRVFSASNVLAETTQETSQSVTEVANSIIEVAESADEQSKMMQDGVQVTEELRAVLRQACDGLKMACSAAEETVASYEESAAAVQSFMEQQVLRRDADDEAADALGSISRKASLVHHRMKEFTDLAHDAAQAALGEEAADTALRRVAAHALHASRGMQGLVEEMNDELNELQRRMLAASAEASEHAEAANMRSNFEQLAAGLEPIRSQMISASVKLGQAGDKCGQLSAMIAGIATVSHRASDTAKSISAETQQQAAAMDEISHLSDSLNNSATLVAERIRSFRI</sequence>
<dbReference type="InterPro" id="IPR033479">
    <property type="entry name" value="dCache_1"/>
</dbReference>
<dbReference type="RefSeq" id="WP_116190361.1">
    <property type="nucleotide sequence ID" value="NZ_QTTN01000021.1"/>
</dbReference>
<dbReference type="CDD" id="cd18773">
    <property type="entry name" value="PDC1_HK_sensor"/>
    <property type="match status" value="1"/>
</dbReference>
<evidence type="ECO:0000313" key="17">
    <source>
        <dbReference type="EMBL" id="REE80203.1"/>
    </source>
</evidence>
<evidence type="ECO:0000259" key="16">
    <source>
        <dbReference type="PROSITE" id="PS50885"/>
    </source>
</evidence>
<dbReference type="SMART" id="SM00304">
    <property type="entry name" value="HAMP"/>
    <property type="match status" value="1"/>
</dbReference>
<evidence type="ECO:0000259" key="15">
    <source>
        <dbReference type="PROSITE" id="PS50111"/>
    </source>
</evidence>
<dbReference type="PANTHER" id="PTHR45528:SF10">
    <property type="entry name" value="METHYL-ACCEPTING CHEMOTAXIS PROTEIN"/>
    <property type="match status" value="1"/>
</dbReference>
<evidence type="ECO:0000256" key="5">
    <source>
        <dbReference type="ARBA" id="ARBA00022553"/>
    </source>
</evidence>
<name>A0A3D9RJZ6_9BACL</name>
<dbReference type="SUPFAM" id="SSF103190">
    <property type="entry name" value="Sensory domain-like"/>
    <property type="match status" value="1"/>
</dbReference>
<dbReference type="Gene3D" id="1.10.287.950">
    <property type="entry name" value="Methyl-accepting chemotaxis protein"/>
    <property type="match status" value="1"/>
</dbReference>
<evidence type="ECO:0000313" key="18">
    <source>
        <dbReference type="Proteomes" id="UP000256304"/>
    </source>
</evidence>
<evidence type="ECO:0000256" key="11">
    <source>
        <dbReference type="ARBA" id="ARBA00029447"/>
    </source>
</evidence>
<keyword evidence="8" id="KW-0418">Kinase</keyword>
<dbReference type="AlphaFoldDB" id="A0A3D9RJZ6"/>
<dbReference type="Pfam" id="PF00672">
    <property type="entry name" value="HAMP"/>
    <property type="match status" value="1"/>
</dbReference>
<organism evidence="17 18">
    <name type="scientific">Paenibacillus taihuensis</name>
    <dbReference type="NCBI Taxonomy" id="1156355"/>
    <lineage>
        <taxon>Bacteria</taxon>
        <taxon>Bacillati</taxon>
        <taxon>Bacillota</taxon>
        <taxon>Bacilli</taxon>
        <taxon>Bacillales</taxon>
        <taxon>Paenibacillaceae</taxon>
        <taxon>Paenibacillus</taxon>
    </lineage>
</organism>
<evidence type="ECO:0000256" key="2">
    <source>
        <dbReference type="ARBA" id="ARBA00004651"/>
    </source>
</evidence>
<dbReference type="InterPro" id="IPR050398">
    <property type="entry name" value="HssS/ArlS-like"/>
</dbReference>
<reference evidence="17 18" key="1">
    <citation type="submission" date="2018-08" db="EMBL/GenBank/DDBJ databases">
        <title>Genomic Encyclopedia of Type Strains, Phase III (KMG-III): the genomes of soil and plant-associated and newly described type strains.</title>
        <authorList>
            <person name="Whitman W."/>
        </authorList>
    </citation>
    <scope>NUCLEOTIDE SEQUENCE [LARGE SCALE GENOMIC DNA]</scope>
    <source>
        <strain evidence="17 18">CGMCC 1.10966</strain>
    </source>
</reference>
<evidence type="ECO:0000256" key="1">
    <source>
        <dbReference type="ARBA" id="ARBA00000085"/>
    </source>
</evidence>
<evidence type="ECO:0000256" key="13">
    <source>
        <dbReference type="SAM" id="Coils"/>
    </source>
</evidence>
<dbReference type="Gene3D" id="6.10.340.10">
    <property type="match status" value="1"/>
</dbReference>
<keyword evidence="5" id="KW-0597">Phosphoprotein</keyword>
<feature type="transmembrane region" description="Helical" evidence="14">
    <location>
        <begin position="315"/>
        <end position="338"/>
    </location>
</feature>
<comment type="caution">
    <text evidence="17">The sequence shown here is derived from an EMBL/GenBank/DDBJ whole genome shotgun (WGS) entry which is preliminary data.</text>
</comment>
<gene>
    <name evidence="17" type="ORF">A8990_12152</name>
</gene>
<dbReference type="PROSITE" id="PS50885">
    <property type="entry name" value="HAMP"/>
    <property type="match status" value="1"/>
</dbReference>
<evidence type="ECO:0000256" key="4">
    <source>
        <dbReference type="ARBA" id="ARBA00022475"/>
    </source>
</evidence>
<dbReference type="SUPFAM" id="SSF58104">
    <property type="entry name" value="Methyl-accepting chemotaxis protein (MCP) signaling domain"/>
    <property type="match status" value="1"/>
</dbReference>
<accession>A0A3D9RJZ6</accession>
<dbReference type="Pfam" id="PF02743">
    <property type="entry name" value="dCache_1"/>
    <property type="match status" value="1"/>
</dbReference>
<comment type="subcellular location">
    <subcellularLocation>
        <location evidence="2">Cell membrane</location>
        <topology evidence="2">Multi-pass membrane protein</topology>
    </subcellularLocation>
</comment>
<feature type="domain" description="HAMP" evidence="16">
    <location>
        <begin position="335"/>
        <end position="387"/>
    </location>
</feature>
<dbReference type="Proteomes" id="UP000256304">
    <property type="component" value="Unassembled WGS sequence"/>
</dbReference>